<dbReference type="STRING" id="231916.A0A409XXQ7"/>
<accession>A0A409XXQ7</accession>
<feature type="domain" description="Carbohydrate kinase PfkB" evidence="1">
    <location>
        <begin position="172"/>
        <end position="306"/>
    </location>
</feature>
<dbReference type="AlphaFoldDB" id="A0A409XXQ7"/>
<dbReference type="PANTHER" id="PTHR47098">
    <property type="entry name" value="PROTEIN MAK32"/>
    <property type="match status" value="1"/>
</dbReference>
<protein>
    <recommendedName>
        <fullName evidence="1">Carbohydrate kinase PfkB domain-containing protein</fullName>
    </recommendedName>
</protein>
<proteinExistence type="predicted"/>
<dbReference type="InParanoid" id="A0A409XXQ7"/>
<dbReference type="Proteomes" id="UP000284706">
    <property type="component" value="Unassembled WGS sequence"/>
</dbReference>
<dbReference type="OrthoDB" id="497927at2759"/>
<dbReference type="SUPFAM" id="SSF53613">
    <property type="entry name" value="Ribokinase-like"/>
    <property type="match status" value="1"/>
</dbReference>
<dbReference type="EMBL" id="NHYE01001424">
    <property type="protein sequence ID" value="PPQ95513.1"/>
    <property type="molecule type" value="Genomic_DNA"/>
</dbReference>
<dbReference type="Gene3D" id="3.40.1190.20">
    <property type="match status" value="1"/>
</dbReference>
<dbReference type="InterPro" id="IPR029056">
    <property type="entry name" value="Ribokinase-like"/>
</dbReference>
<evidence type="ECO:0000313" key="2">
    <source>
        <dbReference type="EMBL" id="PPQ95513.1"/>
    </source>
</evidence>
<dbReference type="PANTHER" id="PTHR47098:SF2">
    <property type="entry name" value="PROTEIN MAK32"/>
    <property type="match status" value="1"/>
</dbReference>
<gene>
    <name evidence="2" type="ORF">CVT26_008541</name>
</gene>
<dbReference type="Pfam" id="PF00294">
    <property type="entry name" value="PfkB"/>
    <property type="match status" value="1"/>
</dbReference>
<reference evidence="2 3" key="1">
    <citation type="journal article" date="2018" name="Evol. Lett.">
        <title>Horizontal gene cluster transfer increased hallucinogenic mushroom diversity.</title>
        <authorList>
            <person name="Reynolds H.T."/>
            <person name="Vijayakumar V."/>
            <person name="Gluck-Thaler E."/>
            <person name="Korotkin H.B."/>
            <person name="Matheny P.B."/>
            <person name="Slot J.C."/>
        </authorList>
    </citation>
    <scope>NUCLEOTIDE SEQUENCE [LARGE SCALE GENOMIC DNA]</scope>
    <source>
        <strain evidence="2 3">SRW20</strain>
    </source>
</reference>
<evidence type="ECO:0000259" key="1">
    <source>
        <dbReference type="Pfam" id="PF00294"/>
    </source>
</evidence>
<name>A0A409XXQ7_9AGAR</name>
<organism evidence="2 3">
    <name type="scientific">Gymnopilus dilepis</name>
    <dbReference type="NCBI Taxonomy" id="231916"/>
    <lineage>
        <taxon>Eukaryota</taxon>
        <taxon>Fungi</taxon>
        <taxon>Dikarya</taxon>
        <taxon>Basidiomycota</taxon>
        <taxon>Agaricomycotina</taxon>
        <taxon>Agaricomycetes</taxon>
        <taxon>Agaricomycetidae</taxon>
        <taxon>Agaricales</taxon>
        <taxon>Agaricineae</taxon>
        <taxon>Hymenogastraceae</taxon>
        <taxon>Gymnopilus</taxon>
    </lineage>
</organism>
<comment type="caution">
    <text evidence="2">The sequence shown here is derived from an EMBL/GenBank/DDBJ whole genome shotgun (WGS) entry which is preliminary data.</text>
</comment>
<dbReference type="InterPro" id="IPR011611">
    <property type="entry name" value="PfkB_dom"/>
</dbReference>
<keyword evidence="3" id="KW-1185">Reference proteome</keyword>
<sequence length="337" mass="37221">MASPKSFVTLGMFIIDEFLYMDENGLPTGRTLEPQGSAAVPLDPMNLGSARIWLPPSKIGMIVDKGSDFPEEIHQKLLQYGHEMWMFRDQPHRGTTRAVNSYRGEHRGFEYKTPRIRLTPNDLKGTALARPKILHFICSPERASSIMAEARQEEGWKPTTVYEPIPDRCVPEELPALKRVLPQISILSPNAEEALSLLSIPHPPTRSSIETAADMFLNFGIGAEKAGWIIIRSGGMGAYLKSRDTPGTWVDAFWTAADSKKVVDVTGAGNAFLGGLAAGLTISEDVFQATLHATVSASFIIEQEGLPSLTRASSGVELWNEDESINRLKILQQRYEK</sequence>
<evidence type="ECO:0000313" key="3">
    <source>
        <dbReference type="Proteomes" id="UP000284706"/>
    </source>
</evidence>
<dbReference type="FunCoup" id="A0A409XXQ7">
    <property type="interactions" value="1"/>
</dbReference>